<keyword evidence="1 4" id="KW-0378">Hydrolase</keyword>
<organism evidence="4 5">
    <name type="scientific">Luteimonas marina</name>
    <dbReference type="NCBI Taxonomy" id="488485"/>
    <lineage>
        <taxon>Bacteria</taxon>
        <taxon>Pseudomonadati</taxon>
        <taxon>Pseudomonadota</taxon>
        <taxon>Gammaproteobacteria</taxon>
        <taxon>Lysobacterales</taxon>
        <taxon>Lysobacteraceae</taxon>
        <taxon>Luteimonas</taxon>
    </lineage>
</organism>
<dbReference type="InterPro" id="IPR013736">
    <property type="entry name" value="Xaa-Pro_dipept_C"/>
</dbReference>
<dbReference type="InterPro" id="IPR008979">
    <property type="entry name" value="Galactose-bd-like_sf"/>
</dbReference>
<dbReference type="AlphaFoldDB" id="A0A5C5TWU8"/>
<evidence type="ECO:0000259" key="3">
    <source>
        <dbReference type="SMART" id="SM00939"/>
    </source>
</evidence>
<dbReference type="InterPro" id="IPR000383">
    <property type="entry name" value="Xaa-Pro-like_dom"/>
</dbReference>
<evidence type="ECO:0000313" key="4">
    <source>
        <dbReference type="EMBL" id="TWT17878.1"/>
    </source>
</evidence>
<gene>
    <name evidence="4" type="ORF">FQY83_16050</name>
</gene>
<dbReference type="SUPFAM" id="SSF53474">
    <property type="entry name" value="alpha/beta-Hydrolases"/>
    <property type="match status" value="1"/>
</dbReference>
<dbReference type="GO" id="GO:0008239">
    <property type="term" value="F:dipeptidyl-peptidase activity"/>
    <property type="evidence" value="ECO:0007669"/>
    <property type="project" value="InterPro"/>
</dbReference>
<keyword evidence="5" id="KW-1185">Reference proteome</keyword>
<dbReference type="Gene3D" id="3.40.50.1820">
    <property type="entry name" value="alpha/beta hydrolase"/>
    <property type="match status" value="1"/>
</dbReference>
<dbReference type="SMART" id="SM00939">
    <property type="entry name" value="PepX_C"/>
    <property type="match status" value="1"/>
</dbReference>
<proteinExistence type="predicted"/>
<dbReference type="PROSITE" id="PS51257">
    <property type="entry name" value="PROKAR_LIPOPROTEIN"/>
    <property type="match status" value="1"/>
</dbReference>
<feature type="signal peptide" evidence="2">
    <location>
        <begin position="1"/>
        <end position="20"/>
    </location>
</feature>
<feature type="domain" description="Xaa-Pro dipeptidyl-peptidase C-terminal" evidence="3">
    <location>
        <begin position="504"/>
        <end position="735"/>
    </location>
</feature>
<keyword evidence="2" id="KW-0732">Signal</keyword>
<dbReference type="Proteomes" id="UP000319980">
    <property type="component" value="Unassembled WGS sequence"/>
</dbReference>
<name>A0A5C5TWU8_9GAMM</name>
<dbReference type="NCBIfam" id="TIGR00976">
    <property type="entry name" value="CocE_NonD"/>
    <property type="match status" value="1"/>
</dbReference>
<dbReference type="EMBL" id="VOHK01000008">
    <property type="protein sequence ID" value="TWT17878.1"/>
    <property type="molecule type" value="Genomic_DNA"/>
</dbReference>
<dbReference type="Gene3D" id="1.10.3020.10">
    <property type="entry name" value="alpha-amino acid ester hydrolase ( Helical cap domain)"/>
    <property type="match status" value="1"/>
</dbReference>
<dbReference type="InterPro" id="IPR029058">
    <property type="entry name" value="AB_hydrolase_fold"/>
</dbReference>
<dbReference type="SUPFAM" id="SSF49785">
    <property type="entry name" value="Galactose-binding domain-like"/>
    <property type="match status" value="1"/>
</dbReference>
<protein>
    <submittedName>
        <fullName evidence="4">CocE/NonD family hydrolase</fullName>
    </submittedName>
</protein>
<comment type="caution">
    <text evidence="4">The sequence shown here is derived from an EMBL/GenBank/DDBJ whole genome shotgun (WGS) entry which is preliminary data.</text>
</comment>
<reference evidence="4 5" key="1">
    <citation type="journal article" date="2008" name="Int. J. Syst. Evol. Microbiol.">
        <title>Luteimonas marina sp. nov., isolated from seawater.</title>
        <authorList>
            <person name="Baik K.S."/>
            <person name="Park S.C."/>
            <person name="Kim M.S."/>
            <person name="Kim E.M."/>
            <person name="Park C."/>
            <person name="Chun J."/>
            <person name="Seong C.N."/>
        </authorList>
    </citation>
    <scope>NUCLEOTIDE SEQUENCE [LARGE SCALE GENOMIC DNA]</scope>
    <source>
        <strain evidence="4 5">FR1330</strain>
    </source>
</reference>
<evidence type="ECO:0000256" key="1">
    <source>
        <dbReference type="ARBA" id="ARBA00022801"/>
    </source>
</evidence>
<dbReference type="OrthoDB" id="9806163at2"/>
<dbReference type="InterPro" id="IPR005674">
    <property type="entry name" value="CocE/Ser_esterase"/>
</dbReference>
<dbReference type="Gene3D" id="2.60.120.260">
    <property type="entry name" value="Galactose-binding domain-like"/>
    <property type="match status" value="1"/>
</dbReference>
<sequence length="750" mass="82410">MTVRAWLFLGLALACGVAVASEPRFAFAPPSDDAEIAKAVAGLSERVLSVHGAGQVQVSAAGLAHLRIAAGQDRDAIDGIRALMDAYTSQGDHDRSRRWVPYLLYAQARAQPVRGFGKAYAAAFEAYFGGLGDLEAQRTQFWFGGDLALARADLRDSVSRLGDTAEIALDDALGLARRQAFVDVLAAASTAGALIAADEDGRYLVDEDVLIRTPGGITLSAVVARSRKTALPSPAAMQFTIYTVPADNRAVALQAAARGYAGVVVDARGKRLSTDGIRPYETEADDAAAAVEWIARQPWSDGRVGMYGGSYSGFAAWAATKRRPPALKTIVPYVAAIPGLGLPMENNVFLTANYAWPFYVAGNRLLDEDNYFDRERWQRLPEAWYASGRPYREIDRVDGTANPWLQRWLSHPAYDAYWQAMVPYGEDFARIGIPVLSITGYYDDGQVSALQYFKEHLRHRPEAVHYLVIGPYDHFGAQATFKPRSLRGYDIDPSAQFDTRELTFQWLDHVLRGGERPALLQDRVNYQLMGADEWGHASSLAEAADVVAFHLSDVPSGVYRLLSDAPVERPTWLTRRVDLADRSSGHGGYYPDPVVVDRIDPDGGFGFASAPFDEPTSVIGTFSGELRVRSSKRDFDFSVVLYELRPDGSAMQLSYYVGRASYARDMTRRELLVPGEWTTLPFERTRMTARRMPAGNRLLVVLDVLKDAHHEVNMGTGGMVADESITDGGTPLAVDWHSDSVIRVPLRAEQ</sequence>
<feature type="chain" id="PRO_5022899095" evidence="2">
    <location>
        <begin position="21"/>
        <end position="750"/>
    </location>
</feature>
<accession>A0A5C5TWU8</accession>
<dbReference type="Pfam" id="PF08530">
    <property type="entry name" value="PepX_C"/>
    <property type="match status" value="1"/>
</dbReference>
<evidence type="ECO:0000256" key="2">
    <source>
        <dbReference type="SAM" id="SignalP"/>
    </source>
</evidence>
<evidence type="ECO:0000313" key="5">
    <source>
        <dbReference type="Proteomes" id="UP000319980"/>
    </source>
</evidence>
<dbReference type="Pfam" id="PF02129">
    <property type="entry name" value="Peptidase_S15"/>
    <property type="match status" value="1"/>
</dbReference>